<name>A0A8T0TSX9_PANVG</name>
<sequence>MGLAHAGPFSSLFFLRERVLVSEEQRSVRPEWRATKRSPPRRRRRNHRRPRAAAPDPACPAAAECTRGALDTLTPRRPRSPTRRRCGTSGGSPCGSTAAGTPTPGAPPSSPAPPSSRSGGSSRAPTRSLPEPSPTTPTPVALPRRRGD</sequence>
<protein>
    <submittedName>
        <fullName evidence="2">Uncharacterized protein</fullName>
    </submittedName>
</protein>
<feature type="compositionally biased region" description="Low complexity" evidence="1">
    <location>
        <begin position="52"/>
        <end position="63"/>
    </location>
</feature>
<feature type="compositionally biased region" description="Low complexity" evidence="1">
    <location>
        <begin position="115"/>
        <end position="130"/>
    </location>
</feature>
<comment type="caution">
    <text evidence="2">The sequence shown here is derived from an EMBL/GenBank/DDBJ whole genome shotgun (WGS) entry which is preliminary data.</text>
</comment>
<evidence type="ECO:0000256" key="1">
    <source>
        <dbReference type="SAM" id="MobiDB-lite"/>
    </source>
</evidence>
<evidence type="ECO:0000313" key="3">
    <source>
        <dbReference type="Proteomes" id="UP000823388"/>
    </source>
</evidence>
<dbReference type="Proteomes" id="UP000823388">
    <property type="component" value="Chromosome 4K"/>
</dbReference>
<proteinExistence type="predicted"/>
<feature type="compositionally biased region" description="Low complexity" evidence="1">
    <location>
        <begin position="94"/>
        <end position="103"/>
    </location>
</feature>
<dbReference type="AlphaFoldDB" id="A0A8T0TSX9"/>
<evidence type="ECO:0000313" key="2">
    <source>
        <dbReference type="EMBL" id="KAG2611946.1"/>
    </source>
</evidence>
<gene>
    <name evidence="2" type="ORF">PVAP13_4KG257300</name>
</gene>
<reference evidence="2" key="1">
    <citation type="submission" date="2020-05" db="EMBL/GenBank/DDBJ databases">
        <title>WGS assembly of Panicum virgatum.</title>
        <authorList>
            <person name="Lovell J.T."/>
            <person name="Jenkins J."/>
            <person name="Shu S."/>
            <person name="Juenger T.E."/>
            <person name="Schmutz J."/>
        </authorList>
    </citation>
    <scope>NUCLEOTIDE SEQUENCE</scope>
    <source>
        <strain evidence="2">AP13</strain>
    </source>
</reference>
<feature type="compositionally biased region" description="Pro residues" evidence="1">
    <location>
        <begin position="104"/>
        <end position="114"/>
    </location>
</feature>
<feature type="compositionally biased region" description="Basic and acidic residues" evidence="1">
    <location>
        <begin position="23"/>
        <end position="34"/>
    </location>
</feature>
<feature type="compositionally biased region" description="Basic residues" evidence="1">
    <location>
        <begin position="35"/>
        <end position="51"/>
    </location>
</feature>
<organism evidence="2 3">
    <name type="scientific">Panicum virgatum</name>
    <name type="common">Blackwell switchgrass</name>
    <dbReference type="NCBI Taxonomy" id="38727"/>
    <lineage>
        <taxon>Eukaryota</taxon>
        <taxon>Viridiplantae</taxon>
        <taxon>Streptophyta</taxon>
        <taxon>Embryophyta</taxon>
        <taxon>Tracheophyta</taxon>
        <taxon>Spermatophyta</taxon>
        <taxon>Magnoliopsida</taxon>
        <taxon>Liliopsida</taxon>
        <taxon>Poales</taxon>
        <taxon>Poaceae</taxon>
        <taxon>PACMAD clade</taxon>
        <taxon>Panicoideae</taxon>
        <taxon>Panicodae</taxon>
        <taxon>Paniceae</taxon>
        <taxon>Panicinae</taxon>
        <taxon>Panicum</taxon>
        <taxon>Panicum sect. Hiantes</taxon>
    </lineage>
</organism>
<dbReference type="EMBL" id="CM029043">
    <property type="protein sequence ID" value="KAG2611946.1"/>
    <property type="molecule type" value="Genomic_DNA"/>
</dbReference>
<accession>A0A8T0TSX9</accession>
<feature type="compositionally biased region" description="Basic residues" evidence="1">
    <location>
        <begin position="76"/>
        <end position="86"/>
    </location>
</feature>
<feature type="region of interest" description="Disordered" evidence="1">
    <location>
        <begin position="23"/>
        <end position="148"/>
    </location>
</feature>
<keyword evidence="3" id="KW-1185">Reference proteome</keyword>